<evidence type="ECO:0008006" key="4">
    <source>
        <dbReference type="Google" id="ProtNLM"/>
    </source>
</evidence>
<evidence type="ECO:0000256" key="1">
    <source>
        <dbReference type="SAM" id="Coils"/>
    </source>
</evidence>
<evidence type="ECO:0000313" key="3">
    <source>
        <dbReference type="Proteomes" id="UP000006362"/>
    </source>
</evidence>
<dbReference type="KEGG" id="tam:Theam_1438"/>
<organism evidence="2 3">
    <name type="scientific">Thermovibrio ammonificans (strain DSM 15698 / JCM 12110 / HB-1)</name>
    <dbReference type="NCBI Taxonomy" id="648996"/>
    <lineage>
        <taxon>Bacteria</taxon>
        <taxon>Pseudomonadati</taxon>
        <taxon>Aquificota</taxon>
        <taxon>Aquificia</taxon>
        <taxon>Desulfurobacteriales</taxon>
        <taxon>Desulfurobacteriaceae</taxon>
        <taxon>Thermovibrio</taxon>
    </lineage>
</organism>
<proteinExistence type="predicted"/>
<dbReference type="AlphaFoldDB" id="E8T471"/>
<dbReference type="EMBL" id="CP002444">
    <property type="protein sequence ID" value="ADU97400.1"/>
    <property type="molecule type" value="Genomic_DNA"/>
</dbReference>
<keyword evidence="3" id="KW-1185">Reference proteome</keyword>
<evidence type="ECO:0000313" key="2">
    <source>
        <dbReference type="EMBL" id="ADU97400.1"/>
    </source>
</evidence>
<sequence length="135" mass="15531">MKKVKLVEKLKERELTELKRKLQQLLKELSETRRAISERESRLEGLFKAGTSPAVELWLTAQFGHETLKEIEALRAKEAKLESEIEALKEQMGLLNAQVKLLKSFRKKRELQETKKEEILLERLVYQALSGSGGG</sequence>
<dbReference type="HOGENOM" id="CLU_1884806_0_0_0"/>
<gene>
    <name evidence="2" type="ordered locus">Theam_1438</name>
</gene>
<accession>E8T471</accession>
<reference evidence="2" key="1">
    <citation type="submission" date="2011-01" db="EMBL/GenBank/DDBJ databases">
        <title>Complete sequence of chromosome of Thermovibrio ammonificans HB-1.</title>
        <authorList>
            <consortium name="US DOE Joint Genome Institute"/>
            <person name="Lucas S."/>
            <person name="Copeland A."/>
            <person name="Lapidus A."/>
            <person name="Cheng J.-F."/>
            <person name="Goodwin L."/>
            <person name="Pitluck S."/>
            <person name="Davenport K."/>
            <person name="Detter J.C."/>
            <person name="Han C."/>
            <person name="Tapia R."/>
            <person name="Land M."/>
            <person name="Hauser L."/>
            <person name="Kyrpides N."/>
            <person name="Ivanova N."/>
            <person name="Ovchinnikova G."/>
            <person name="Vetriani C."/>
            <person name="Woyke T."/>
        </authorList>
    </citation>
    <scope>NUCLEOTIDE SEQUENCE [LARGE SCALE GENOMIC DNA]</scope>
    <source>
        <strain evidence="2">HB-1</strain>
    </source>
</reference>
<dbReference type="STRING" id="648996.Theam_1438"/>
<protein>
    <recommendedName>
        <fullName evidence="4">Flagellar FliJ protein</fullName>
    </recommendedName>
</protein>
<feature type="coiled-coil region" evidence="1">
    <location>
        <begin position="8"/>
        <end position="42"/>
    </location>
</feature>
<dbReference type="RefSeq" id="WP_013538186.1">
    <property type="nucleotide sequence ID" value="NC_014926.1"/>
</dbReference>
<feature type="coiled-coil region" evidence="1">
    <location>
        <begin position="71"/>
        <end position="98"/>
    </location>
</feature>
<name>E8T471_THEA1</name>
<keyword evidence="1" id="KW-0175">Coiled coil</keyword>
<dbReference type="Proteomes" id="UP000006362">
    <property type="component" value="Chromosome"/>
</dbReference>